<keyword evidence="5 10" id="KW-0547">Nucleotide-binding</keyword>
<sequence>MSDRITGRVLRATAGFFRVRTAEGDVECRMRGRLKKERADTDLAVIGDLVAIEKSGDTGVIVEVEPRGTKFSRLHPTSRGRAIEDVLVANLDQVLLVFSASLPRMNPRLVDRFLVVAEHNDVAAVIVATKMDEPEAHDARERFGVYERIGYPVLYTSAKEGVGVDSVRARLAGRISALTGPSGAGKSSMLNAVQPGLALAVGEIGDMVRKGRHTTRVAELHPLEGAEDGFVADTPGIRELASFAIPPRELARCFVDLRPFLGDCAFGDCVHDREPECAVRAAVERGEIAPERYDSYLRQLRGEDLRA</sequence>
<dbReference type="KEGG" id="samy:DB32_008931"/>
<dbReference type="OrthoDB" id="9809485at2"/>
<dbReference type="CDD" id="cd01854">
    <property type="entry name" value="YjeQ_EngC"/>
    <property type="match status" value="1"/>
</dbReference>
<dbReference type="GO" id="GO:0046872">
    <property type="term" value="F:metal ion binding"/>
    <property type="evidence" value="ECO:0007669"/>
    <property type="project" value="UniProtKB-KW"/>
</dbReference>
<gene>
    <name evidence="10" type="primary">rsgA</name>
    <name evidence="13" type="ORF">DB32_008931</name>
</gene>
<evidence type="ECO:0000259" key="11">
    <source>
        <dbReference type="PROSITE" id="PS50936"/>
    </source>
</evidence>
<comment type="similarity">
    <text evidence="10">Belongs to the TRAFAC class YlqF/YawG GTPase family. RsgA subfamily.</text>
</comment>
<dbReference type="PANTHER" id="PTHR32120:SF11">
    <property type="entry name" value="SMALL RIBOSOMAL SUBUNIT BIOGENESIS GTPASE RSGA 1, MITOCHONDRIAL-RELATED"/>
    <property type="match status" value="1"/>
</dbReference>
<name>A0A0F6YMV2_9BACT</name>
<dbReference type="GO" id="GO:0019843">
    <property type="term" value="F:rRNA binding"/>
    <property type="evidence" value="ECO:0007669"/>
    <property type="project" value="UniProtKB-KW"/>
</dbReference>
<keyword evidence="8 10" id="KW-0694">RNA-binding</keyword>
<evidence type="ECO:0000256" key="8">
    <source>
        <dbReference type="ARBA" id="ARBA00022884"/>
    </source>
</evidence>
<keyword evidence="9 10" id="KW-0342">GTP-binding</keyword>
<evidence type="ECO:0000256" key="7">
    <source>
        <dbReference type="ARBA" id="ARBA00022833"/>
    </source>
</evidence>
<dbReference type="InterPro" id="IPR030378">
    <property type="entry name" value="G_CP_dom"/>
</dbReference>
<dbReference type="GO" id="GO:0003924">
    <property type="term" value="F:GTPase activity"/>
    <property type="evidence" value="ECO:0007669"/>
    <property type="project" value="UniProtKB-UniRule"/>
</dbReference>
<dbReference type="EC" id="3.6.1.-" evidence="10"/>
<evidence type="ECO:0000313" key="13">
    <source>
        <dbReference type="EMBL" id="AKF11782.1"/>
    </source>
</evidence>
<comment type="cofactor">
    <cofactor evidence="10">
        <name>Zn(2+)</name>
        <dbReference type="ChEBI" id="CHEBI:29105"/>
    </cofactor>
    <text evidence="10">Binds 1 zinc ion per subunit.</text>
</comment>
<feature type="domain" description="CP-type G" evidence="12">
    <location>
        <begin position="80"/>
        <end position="240"/>
    </location>
</feature>
<feature type="binding site" evidence="10">
    <location>
        <position position="277"/>
    </location>
    <ligand>
        <name>Zn(2+)</name>
        <dbReference type="ChEBI" id="CHEBI:29105"/>
    </ligand>
</feature>
<accession>A0A0F6YMV2</accession>
<dbReference type="InterPro" id="IPR031944">
    <property type="entry name" value="RsgA_N"/>
</dbReference>
<dbReference type="AlphaFoldDB" id="A0A0F6YMV2"/>
<evidence type="ECO:0000256" key="3">
    <source>
        <dbReference type="ARBA" id="ARBA00022723"/>
    </source>
</evidence>
<dbReference type="Gene3D" id="1.10.40.50">
    <property type="entry name" value="Probable gtpase engc, domain 3"/>
    <property type="match status" value="1"/>
</dbReference>
<dbReference type="Pfam" id="PF16745">
    <property type="entry name" value="RsgA_N"/>
    <property type="match status" value="1"/>
</dbReference>
<keyword evidence="2 10" id="KW-0690">Ribosome biogenesis</keyword>
<dbReference type="GO" id="GO:0042274">
    <property type="term" value="P:ribosomal small subunit biogenesis"/>
    <property type="evidence" value="ECO:0007669"/>
    <property type="project" value="UniProtKB-UniRule"/>
</dbReference>
<dbReference type="InterPro" id="IPR012340">
    <property type="entry name" value="NA-bd_OB-fold"/>
</dbReference>
<dbReference type="GO" id="GO:0005737">
    <property type="term" value="C:cytoplasm"/>
    <property type="evidence" value="ECO:0007669"/>
    <property type="project" value="UniProtKB-SubCell"/>
</dbReference>
<dbReference type="PANTHER" id="PTHR32120">
    <property type="entry name" value="SMALL RIBOSOMAL SUBUNIT BIOGENESIS GTPASE RSGA"/>
    <property type="match status" value="1"/>
</dbReference>
<dbReference type="Proteomes" id="UP000034883">
    <property type="component" value="Chromosome"/>
</dbReference>
<dbReference type="Gene3D" id="2.40.50.140">
    <property type="entry name" value="Nucleic acid-binding proteins"/>
    <property type="match status" value="1"/>
</dbReference>
<dbReference type="HAMAP" id="MF_01820">
    <property type="entry name" value="GTPase_RsgA"/>
    <property type="match status" value="1"/>
</dbReference>
<comment type="subcellular location">
    <subcellularLocation>
        <location evidence="10">Cytoplasm</location>
    </subcellularLocation>
</comment>
<feature type="binding site" evidence="10">
    <location>
        <position position="269"/>
    </location>
    <ligand>
        <name>Zn(2+)</name>
        <dbReference type="ChEBI" id="CHEBI:29105"/>
    </ligand>
</feature>
<keyword evidence="6 10" id="KW-0378">Hydrolase</keyword>
<dbReference type="Gene3D" id="3.40.50.300">
    <property type="entry name" value="P-loop containing nucleotide triphosphate hydrolases"/>
    <property type="match status" value="1"/>
</dbReference>
<evidence type="ECO:0000256" key="5">
    <source>
        <dbReference type="ARBA" id="ARBA00022741"/>
    </source>
</evidence>
<keyword evidence="4 10" id="KW-0699">rRNA-binding</keyword>
<protein>
    <recommendedName>
        <fullName evidence="10">Small ribosomal subunit biogenesis GTPase RsgA</fullName>
        <ecNumber evidence="10">3.6.1.-</ecNumber>
    </recommendedName>
</protein>
<keyword evidence="7 10" id="KW-0862">Zinc</keyword>
<dbReference type="EMBL" id="CP011125">
    <property type="protein sequence ID" value="AKF11782.1"/>
    <property type="molecule type" value="Genomic_DNA"/>
</dbReference>
<evidence type="ECO:0000256" key="4">
    <source>
        <dbReference type="ARBA" id="ARBA00022730"/>
    </source>
</evidence>
<dbReference type="Pfam" id="PF03193">
    <property type="entry name" value="RsgA_GTPase"/>
    <property type="match status" value="1"/>
</dbReference>
<feature type="binding site" evidence="10">
    <location>
        <position position="264"/>
    </location>
    <ligand>
        <name>Zn(2+)</name>
        <dbReference type="ChEBI" id="CHEBI:29105"/>
    </ligand>
</feature>
<dbReference type="STRING" id="927083.DB32_008931"/>
<evidence type="ECO:0000256" key="2">
    <source>
        <dbReference type="ARBA" id="ARBA00022517"/>
    </source>
</evidence>
<comment type="subunit">
    <text evidence="10">Monomer. Associates with 30S ribosomal subunit, binds 16S rRNA.</text>
</comment>
<dbReference type="PROSITE" id="PS51721">
    <property type="entry name" value="G_CP"/>
    <property type="match status" value="1"/>
</dbReference>
<feature type="domain" description="EngC GTPase" evidence="11">
    <location>
        <begin position="89"/>
        <end position="238"/>
    </location>
</feature>
<dbReference type="InterPro" id="IPR027417">
    <property type="entry name" value="P-loop_NTPase"/>
</dbReference>
<evidence type="ECO:0000256" key="9">
    <source>
        <dbReference type="ARBA" id="ARBA00023134"/>
    </source>
</evidence>
<dbReference type="InterPro" id="IPR004881">
    <property type="entry name" value="Ribosome_biogen_GTPase_RsgA"/>
</dbReference>
<feature type="binding site" evidence="10">
    <location>
        <position position="271"/>
    </location>
    <ligand>
        <name>Zn(2+)</name>
        <dbReference type="ChEBI" id="CHEBI:29105"/>
    </ligand>
</feature>
<comment type="function">
    <text evidence="10">One of several proteins that assist in the late maturation steps of the functional core of the 30S ribosomal subunit. Helps release RbfA from mature subunits. May play a role in the assembly of ribosomal proteins into the subunit. Circularly permuted GTPase that catalyzes slow GTP hydrolysis, GTPase activity is stimulated by the 30S ribosomal subunit.</text>
</comment>
<dbReference type="SUPFAM" id="SSF52540">
    <property type="entry name" value="P-loop containing nucleoside triphosphate hydrolases"/>
    <property type="match status" value="1"/>
</dbReference>
<dbReference type="SUPFAM" id="SSF50249">
    <property type="entry name" value="Nucleic acid-binding proteins"/>
    <property type="match status" value="1"/>
</dbReference>
<dbReference type="PROSITE" id="PS50936">
    <property type="entry name" value="ENGC_GTPASE"/>
    <property type="match status" value="1"/>
</dbReference>
<reference evidence="13 14" key="1">
    <citation type="submission" date="2015-03" db="EMBL/GenBank/DDBJ databases">
        <title>Genome assembly of Sandaracinus amylolyticus DSM 53668.</title>
        <authorList>
            <person name="Sharma G."/>
            <person name="Subramanian S."/>
        </authorList>
    </citation>
    <scope>NUCLEOTIDE SEQUENCE [LARGE SCALE GENOMIC DNA]</scope>
    <source>
        <strain evidence="13 14">DSM 53668</strain>
    </source>
</reference>
<dbReference type="GO" id="GO:0005525">
    <property type="term" value="F:GTP binding"/>
    <property type="evidence" value="ECO:0007669"/>
    <property type="project" value="UniProtKB-UniRule"/>
</dbReference>
<keyword evidence="1 10" id="KW-0963">Cytoplasm</keyword>
<evidence type="ECO:0000256" key="1">
    <source>
        <dbReference type="ARBA" id="ARBA00022490"/>
    </source>
</evidence>
<evidence type="ECO:0000256" key="10">
    <source>
        <dbReference type="HAMAP-Rule" id="MF_01820"/>
    </source>
</evidence>
<keyword evidence="3 10" id="KW-0479">Metal-binding</keyword>
<dbReference type="NCBIfam" id="TIGR00157">
    <property type="entry name" value="ribosome small subunit-dependent GTPase A"/>
    <property type="match status" value="1"/>
</dbReference>
<evidence type="ECO:0000259" key="12">
    <source>
        <dbReference type="PROSITE" id="PS51721"/>
    </source>
</evidence>
<feature type="binding site" evidence="10">
    <location>
        <begin position="129"/>
        <end position="132"/>
    </location>
    <ligand>
        <name>GTP</name>
        <dbReference type="ChEBI" id="CHEBI:37565"/>
    </ligand>
</feature>
<dbReference type="InterPro" id="IPR010914">
    <property type="entry name" value="RsgA_GTPase_dom"/>
</dbReference>
<feature type="binding site" evidence="10">
    <location>
        <begin position="180"/>
        <end position="188"/>
    </location>
    <ligand>
        <name>GTP</name>
        <dbReference type="ChEBI" id="CHEBI:37565"/>
    </ligand>
</feature>
<evidence type="ECO:0000313" key="14">
    <source>
        <dbReference type="Proteomes" id="UP000034883"/>
    </source>
</evidence>
<evidence type="ECO:0000256" key="6">
    <source>
        <dbReference type="ARBA" id="ARBA00022801"/>
    </source>
</evidence>
<keyword evidence="14" id="KW-1185">Reference proteome</keyword>
<dbReference type="RefSeq" id="WP_053238615.1">
    <property type="nucleotide sequence ID" value="NZ_CP011125.1"/>
</dbReference>
<organism evidence="13 14">
    <name type="scientific">Sandaracinus amylolyticus</name>
    <dbReference type="NCBI Taxonomy" id="927083"/>
    <lineage>
        <taxon>Bacteria</taxon>
        <taxon>Pseudomonadati</taxon>
        <taxon>Myxococcota</taxon>
        <taxon>Polyangia</taxon>
        <taxon>Polyangiales</taxon>
        <taxon>Sandaracinaceae</taxon>
        <taxon>Sandaracinus</taxon>
    </lineage>
</organism>
<proteinExistence type="inferred from homology"/>